<dbReference type="Pfam" id="PF02518">
    <property type="entry name" value="HATPase_c"/>
    <property type="match status" value="1"/>
</dbReference>
<evidence type="ECO:0000256" key="4">
    <source>
        <dbReference type="ARBA" id="ARBA00022553"/>
    </source>
</evidence>
<dbReference type="SUPFAM" id="SSF55874">
    <property type="entry name" value="ATPase domain of HSP90 chaperone/DNA topoisomerase II/histidine kinase"/>
    <property type="match status" value="1"/>
</dbReference>
<proteinExistence type="predicted"/>
<feature type="transmembrane region" description="Helical" evidence="9">
    <location>
        <begin position="296"/>
        <end position="316"/>
    </location>
</feature>
<dbReference type="PANTHER" id="PTHR34220:SF7">
    <property type="entry name" value="SENSOR HISTIDINE KINASE YPDA"/>
    <property type="match status" value="1"/>
</dbReference>
<dbReference type="EC" id="2.7.13.3" evidence="3"/>
<dbReference type="InterPro" id="IPR005467">
    <property type="entry name" value="His_kinase_dom"/>
</dbReference>
<dbReference type="GO" id="GO:0016020">
    <property type="term" value="C:membrane"/>
    <property type="evidence" value="ECO:0007669"/>
    <property type="project" value="UniProtKB-SubCell"/>
</dbReference>
<comment type="subcellular location">
    <subcellularLocation>
        <location evidence="2">Membrane</location>
    </subcellularLocation>
</comment>
<keyword evidence="4" id="KW-0597">Phosphoprotein</keyword>
<keyword evidence="9" id="KW-1133">Transmembrane helix</keyword>
<gene>
    <name evidence="12" type="ORF">H8730_10250</name>
</gene>
<dbReference type="Gene3D" id="6.10.340.10">
    <property type="match status" value="1"/>
</dbReference>
<dbReference type="InterPro" id="IPR050640">
    <property type="entry name" value="Bact_2-comp_sensor_kinase"/>
</dbReference>
<dbReference type="EMBL" id="JACRSQ010000014">
    <property type="protein sequence ID" value="MBC8543925.1"/>
    <property type="molecule type" value="Genomic_DNA"/>
</dbReference>
<evidence type="ECO:0000256" key="8">
    <source>
        <dbReference type="SAM" id="Coils"/>
    </source>
</evidence>
<dbReference type="PROSITE" id="PS50109">
    <property type="entry name" value="HIS_KIN"/>
    <property type="match status" value="1"/>
</dbReference>
<dbReference type="Proteomes" id="UP000657006">
    <property type="component" value="Unassembled WGS sequence"/>
</dbReference>
<evidence type="ECO:0000256" key="6">
    <source>
        <dbReference type="ARBA" id="ARBA00022777"/>
    </source>
</evidence>
<feature type="domain" description="Histidine kinase" evidence="10">
    <location>
        <begin position="481"/>
        <end position="576"/>
    </location>
</feature>
<dbReference type="PROSITE" id="PS50885">
    <property type="entry name" value="HAMP"/>
    <property type="match status" value="1"/>
</dbReference>
<evidence type="ECO:0000256" key="2">
    <source>
        <dbReference type="ARBA" id="ARBA00004370"/>
    </source>
</evidence>
<feature type="transmembrane region" description="Helical" evidence="9">
    <location>
        <begin position="15"/>
        <end position="38"/>
    </location>
</feature>
<dbReference type="Gene3D" id="3.30.565.10">
    <property type="entry name" value="Histidine kinase-like ATPase, C-terminal domain"/>
    <property type="match status" value="1"/>
</dbReference>
<reference evidence="12" key="1">
    <citation type="submission" date="2020-08" db="EMBL/GenBank/DDBJ databases">
        <title>Genome public.</title>
        <authorList>
            <person name="Liu C."/>
            <person name="Sun Q."/>
        </authorList>
    </citation>
    <scope>NUCLEOTIDE SEQUENCE</scope>
    <source>
        <strain evidence="12">NSJ-32</strain>
    </source>
</reference>
<dbReference type="AlphaFoldDB" id="A0A926DRK0"/>
<evidence type="ECO:0000313" key="12">
    <source>
        <dbReference type="EMBL" id="MBC8543925.1"/>
    </source>
</evidence>
<accession>A0A926DRK0</accession>
<sequence length="579" mass="66369">MKRNWIENLKAKNKFLVFVGATLLMVIVVLITVSAYVYSSILLKETHKKTEQQMSYAVRNIDSDVRALQKLMESIYLGKPLHQYLETDLSGMSYTETNQVITNIDKYVTSLVSPYQYRPELTLYWTPSENSRVYYGESRTVQDSQTVLDEPWYQEAIAFNRHQMIWDCVWEDEQYRISIVLKLGLKEEKEVVARLTQSLSVVCDGARSVLDVERGQMMILDAGGAMLYSAGPDKRLSLADLQWTEGTKPEADWAGVVAAKVRGEDKSVYCQPYDKMNWQILYIVENNSFLENTPYLWLYMILILVTVAFSVAMLLFSSRVMTKRLVQLTKAVRQVDKDHLVLNTEISGNDEVGVLSSFLQETLEMVRQLIRDNQKIEKERYAMELQSLQEQINPHFLYNALSAIAAMAYDIEAYWIRDALLNLADFYRLSLSHGADTIRLQDELHILDSYLAICRLRFDSQLDIRMDIGPETVELYVPKLIIQPFIENAVFHGNAGSIQMSARCVEDHLLIMIQDDGTGMNEEQIRSAIAGNQDGKHALQNIQRRLRLRYGEPYGLSIESQPGQGTTVTLTLPCQRELP</sequence>
<dbReference type="GO" id="GO:0000155">
    <property type="term" value="F:phosphorelay sensor kinase activity"/>
    <property type="evidence" value="ECO:0007669"/>
    <property type="project" value="InterPro"/>
</dbReference>
<evidence type="ECO:0000256" key="1">
    <source>
        <dbReference type="ARBA" id="ARBA00000085"/>
    </source>
</evidence>
<evidence type="ECO:0000256" key="9">
    <source>
        <dbReference type="SAM" id="Phobius"/>
    </source>
</evidence>
<evidence type="ECO:0000259" key="10">
    <source>
        <dbReference type="PROSITE" id="PS50109"/>
    </source>
</evidence>
<dbReference type="InterPro" id="IPR010559">
    <property type="entry name" value="Sig_transdc_His_kin_internal"/>
</dbReference>
<dbReference type="Pfam" id="PF06580">
    <property type="entry name" value="His_kinase"/>
    <property type="match status" value="1"/>
</dbReference>
<keyword evidence="9" id="KW-0812">Transmembrane</keyword>
<name>A0A926DRK0_9FIRM</name>
<organism evidence="12 13">
    <name type="scientific">Bianquea renquensis</name>
    <dbReference type="NCBI Taxonomy" id="2763661"/>
    <lineage>
        <taxon>Bacteria</taxon>
        <taxon>Bacillati</taxon>
        <taxon>Bacillota</taxon>
        <taxon>Clostridia</taxon>
        <taxon>Eubacteriales</taxon>
        <taxon>Bianqueaceae</taxon>
        <taxon>Bianquea</taxon>
    </lineage>
</organism>
<protein>
    <recommendedName>
        <fullName evidence="3">histidine kinase</fullName>
        <ecNumber evidence="3">2.7.13.3</ecNumber>
    </recommendedName>
</protein>
<evidence type="ECO:0000259" key="11">
    <source>
        <dbReference type="PROSITE" id="PS50885"/>
    </source>
</evidence>
<dbReference type="InterPro" id="IPR036890">
    <property type="entry name" value="HATPase_C_sf"/>
</dbReference>
<keyword evidence="13" id="KW-1185">Reference proteome</keyword>
<evidence type="ECO:0000313" key="13">
    <source>
        <dbReference type="Proteomes" id="UP000657006"/>
    </source>
</evidence>
<evidence type="ECO:0000256" key="3">
    <source>
        <dbReference type="ARBA" id="ARBA00012438"/>
    </source>
</evidence>
<dbReference type="RefSeq" id="WP_177715142.1">
    <property type="nucleotide sequence ID" value="NZ_JACRSQ010000014.1"/>
</dbReference>
<comment type="catalytic activity">
    <reaction evidence="1">
        <text>ATP + protein L-histidine = ADP + protein N-phospho-L-histidine.</text>
        <dbReference type="EC" id="2.7.13.3"/>
    </reaction>
</comment>
<keyword evidence="7" id="KW-0902">Two-component regulatory system</keyword>
<comment type="caution">
    <text evidence="12">The sequence shown here is derived from an EMBL/GenBank/DDBJ whole genome shotgun (WGS) entry which is preliminary data.</text>
</comment>
<dbReference type="InterPro" id="IPR004358">
    <property type="entry name" value="Sig_transdc_His_kin-like_C"/>
</dbReference>
<evidence type="ECO:0000256" key="5">
    <source>
        <dbReference type="ARBA" id="ARBA00022679"/>
    </source>
</evidence>
<dbReference type="InterPro" id="IPR003594">
    <property type="entry name" value="HATPase_dom"/>
</dbReference>
<keyword evidence="9" id="KW-0472">Membrane</keyword>
<keyword evidence="5" id="KW-0808">Transferase</keyword>
<dbReference type="PRINTS" id="PR00344">
    <property type="entry name" value="BCTRLSENSOR"/>
</dbReference>
<keyword evidence="6 12" id="KW-0418">Kinase</keyword>
<feature type="domain" description="HAMP" evidence="11">
    <location>
        <begin position="319"/>
        <end position="371"/>
    </location>
</feature>
<dbReference type="PANTHER" id="PTHR34220">
    <property type="entry name" value="SENSOR HISTIDINE KINASE YPDA"/>
    <property type="match status" value="1"/>
</dbReference>
<dbReference type="InterPro" id="IPR003660">
    <property type="entry name" value="HAMP_dom"/>
</dbReference>
<feature type="coiled-coil region" evidence="8">
    <location>
        <begin position="359"/>
        <end position="391"/>
    </location>
</feature>
<keyword evidence="8" id="KW-0175">Coiled coil</keyword>
<evidence type="ECO:0000256" key="7">
    <source>
        <dbReference type="ARBA" id="ARBA00023012"/>
    </source>
</evidence>